<dbReference type="InParanoid" id="A0A2I4AMA5"/>
<proteinExistence type="predicted"/>
<dbReference type="AlphaFoldDB" id="A0A2I4AMA5"/>
<feature type="non-terminal residue" evidence="3">
    <location>
        <position position="383"/>
    </location>
</feature>
<dbReference type="PANTHER" id="PTHR46609">
    <property type="entry name" value="EXONUCLEASE, PHAGE-TYPE/RECB, C-TERMINAL DOMAIN-CONTAINING PROTEIN"/>
    <property type="match status" value="1"/>
</dbReference>
<dbReference type="SUPFAM" id="SSF52980">
    <property type="entry name" value="Restriction endonuclease-like"/>
    <property type="match status" value="1"/>
</dbReference>
<name>A0A2I4AMA5_AUSLI</name>
<dbReference type="GeneID" id="106512579"/>
<protein>
    <submittedName>
        <fullName evidence="3">Uncharacterized protein LOC106512579</fullName>
    </submittedName>
</protein>
<dbReference type="RefSeq" id="XP_013856623.1">
    <property type="nucleotide sequence ID" value="XM_014001169.1"/>
</dbReference>
<evidence type="ECO:0000313" key="3">
    <source>
        <dbReference type="RefSeq" id="XP_013856623.1"/>
    </source>
</evidence>
<dbReference type="InterPro" id="IPR011335">
    <property type="entry name" value="Restrct_endonuc-II-like"/>
</dbReference>
<dbReference type="InterPro" id="IPR019080">
    <property type="entry name" value="YqaJ_viral_recombinase"/>
</dbReference>
<evidence type="ECO:0000313" key="2">
    <source>
        <dbReference type="Proteomes" id="UP000192220"/>
    </source>
</evidence>
<dbReference type="CDD" id="cd22343">
    <property type="entry name" value="PDDEXK_lambda_exonuclease-like"/>
    <property type="match status" value="1"/>
</dbReference>
<dbReference type="Pfam" id="PF09588">
    <property type="entry name" value="YqaJ"/>
    <property type="match status" value="1"/>
</dbReference>
<keyword evidence="2" id="KW-1185">Reference proteome</keyword>
<dbReference type="InterPro" id="IPR011604">
    <property type="entry name" value="PDDEXK-like_dom_sf"/>
</dbReference>
<organism evidence="2 3">
    <name type="scientific">Austrofundulus limnaeus</name>
    <name type="common">Annual killifish</name>
    <dbReference type="NCBI Taxonomy" id="52670"/>
    <lineage>
        <taxon>Eukaryota</taxon>
        <taxon>Metazoa</taxon>
        <taxon>Chordata</taxon>
        <taxon>Craniata</taxon>
        <taxon>Vertebrata</taxon>
        <taxon>Euteleostomi</taxon>
        <taxon>Actinopterygii</taxon>
        <taxon>Neopterygii</taxon>
        <taxon>Teleostei</taxon>
        <taxon>Neoteleostei</taxon>
        <taxon>Acanthomorphata</taxon>
        <taxon>Ovalentaria</taxon>
        <taxon>Atherinomorphae</taxon>
        <taxon>Cyprinodontiformes</taxon>
        <taxon>Rivulidae</taxon>
        <taxon>Austrofundulus</taxon>
    </lineage>
</organism>
<evidence type="ECO:0000259" key="1">
    <source>
        <dbReference type="Pfam" id="PF09588"/>
    </source>
</evidence>
<dbReference type="Proteomes" id="UP000192220">
    <property type="component" value="Unplaced"/>
</dbReference>
<feature type="domain" description="YqaJ viral recombinase" evidence="1">
    <location>
        <begin position="177"/>
        <end position="321"/>
    </location>
</feature>
<sequence>MHTVDLCRARNADLSCTSQPQQWHKARGKKIHGQPVSSVVVAKAKVNRKRKPIMSSFIHKKKELGTGAYSLLREMSDAPISYITDASAPEVEVGGRKYAVGCGLSHQLPLIGQIDPGAAPVSQPDDVPNFPLPHQATSFCTVLNERATRHYTELSISLADSIILERETRAQSTNHLWFHARSARITSSSFKRICSRRADHEQLATSLKSAAAVQTKAMKRGVEQEPNAAIHYTTLTGNQVYPCGFVVNPHAPHLGTSPDRKVVERGGSESPSYGLLEIKCPSKNSFTECPYLYKQADGTYKLKECHAYHYQIMGQLGLTGMSWCDFLVKCEEDYHLERVHFDVAKWEEMKSKLDAFFFDYYVTRMSWCDFLVKCEEDYHLERI</sequence>
<accession>A0A2I4AMA5</accession>
<dbReference type="Gene3D" id="3.90.320.10">
    <property type="match status" value="1"/>
</dbReference>
<dbReference type="GO" id="GO:0006281">
    <property type="term" value="P:DNA repair"/>
    <property type="evidence" value="ECO:0007669"/>
    <property type="project" value="UniProtKB-ARBA"/>
</dbReference>
<gene>
    <name evidence="3" type="primary">LOC106512579</name>
</gene>
<dbReference type="InterPro" id="IPR051703">
    <property type="entry name" value="NF-kappa-B_Signaling_Reg"/>
</dbReference>
<reference evidence="3" key="1">
    <citation type="submission" date="2025-08" db="UniProtKB">
        <authorList>
            <consortium name="RefSeq"/>
        </authorList>
    </citation>
    <scope>IDENTIFICATION</scope>
</reference>
<dbReference type="OrthoDB" id="8428529at2759"/>
<dbReference type="KEGG" id="alim:106512579"/>
<dbReference type="PANTHER" id="PTHR46609:SF7">
    <property type="match status" value="1"/>
</dbReference>